<dbReference type="PANTHER" id="PTHR33169">
    <property type="entry name" value="PADR-FAMILY TRANSCRIPTIONAL REGULATOR"/>
    <property type="match status" value="1"/>
</dbReference>
<dbReference type="EMBL" id="BIFS01000001">
    <property type="protein sequence ID" value="GCE19363.1"/>
    <property type="molecule type" value="Genomic_DNA"/>
</dbReference>
<dbReference type="Pfam" id="PF03551">
    <property type="entry name" value="PadR"/>
    <property type="match status" value="1"/>
</dbReference>
<sequence>MPREENLGRYSEPALLILSSLMDGPKHGYAMMEDILQFSGTKLEPGTLYGAITRLEHNGWIEPLAAQERRRPYRITAAGVTALRERLTVMQRIVSISAQRLLANGS</sequence>
<accession>A0A402AJV6</accession>
<dbReference type="Gene3D" id="1.10.10.10">
    <property type="entry name" value="Winged helix-like DNA-binding domain superfamily/Winged helix DNA-binding domain"/>
    <property type="match status" value="1"/>
</dbReference>
<dbReference type="InterPro" id="IPR036388">
    <property type="entry name" value="WH-like_DNA-bd_sf"/>
</dbReference>
<organism evidence="2 3">
    <name type="scientific">Dictyobacter kobayashii</name>
    <dbReference type="NCBI Taxonomy" id="2014872"/>
    <lineage>
        <taxon>Bacteria</taxon>
        <taxon>Bacillati</taxon>
        <taxon>Chloroflexota</taxon>
        <taxon>Ktedonobacteria</taxon>
        <taxon>Ktedonobacterales</taxon>
        <taxon>Dictyobacteraceae</taxon>
        <taxon>Dictyobacter</taxon>
    </lineage>
</organism>
<evidence type="ECO:0000313" key="2">
    <source>
        <dbReference type="EMBL" id="GCE19363.1"/>
    </source>
</evidence>
<dbReference type="InterPro" id="IPR036390">
    <property type="entry name" value="WH_DNA-bd_sf"/>
</dbReference>
<dbReference type="AlphaFoldDB" id="A0A402AJV6"/>
<gene>
    <name evidence="2" type="ORF">KDK_31630</name>
</gene>
<protein>
    <submittedName>
        <fullName evidence="2">PadR family transcriptional regulator</fullName>
    </submittedName>
</protein>
<evidence type="ECO:0000259" key="1">
    <source>
        <dbReference type="Pfam" id="PF03551"/>
    </source>
</evidence>
<dbReference type="OrthoDB" id="9814826at2"/>
<dbReference type="PANTHER" id="PTHR33169:SF13">
    <property type="entry name" value="PADR-FAMILY TRANSCRIPTIONAL REGULATOR"/>
    <property type="match status" value="1"/>
</dbReference>
<dbReference type="InterPro" id="IPR052509">
    <property type="entry name" value="Metal_resp_DNA-bind_regulator"/>
</dbReference>
<keyword evidence="3" id="KW-1185">Reference proteome</keyword>
<dbReference type="InterPro" id="IPR005149">
    <property type="entry name" value="Tscrpt_reg_PadR_N"/>
</dbReference>
<proteinExistence type="predicted"/>
<feature type="domain" description="Transcription regulator PadR N-terminal" evidence="1">
    <location>
        <begin position="17"/>
        <end position="85"/>
    </location>
</feature>
<dbReference type="SUPFAM" id="SSF46785">
    <property type="entry name" value="Winged helix' DNA-binding domain"/>
    <property type="match status" value="1"/>
</dbReference>
<comment type="caution">
    <text evidence="2">The sequence shown here is derived from an EMBL/GenBank/DDBJ whole genome shotgun (WGS) entry which is preliminary data.</text>
</comment>
<dbReference type="Proteomes" id="UP000287188">
    <property type="component" value="Unassembled WGS sequence"/>
</dbReference>
<name>A0A402AJV6_9CHLR</name>
<reference evidence="3" key="1">
    <citation type="submission" date="2018-12" db="EMBL/GenBank/DDBJ databases">
        <title>Tengunoibacter tsumagoiensis gen. nov., sp. nov., Dictyobacter kobayashii sp. nov., D. alpinus sp. nov., and D. joshuensis sp. nov. and description of Dictyobacteraceae fam. nov. within the order Ktedonobacterales isolated from Tengu-no-mugimeshi.</title>
        <authorList>
            <person name="Wang C.M."/>
            <person name="Zheng Y."/>
            <person name="Sakai Y."/>
            <person name="Toyoda A."/>
            <person name="Minakuchi Y."/>
            <person name="Abe K."/>
            <person name="Yokota A."/>
            <person name="Yabe S."/>
        </authorList>
    </citation>
    <scope>NUCLEOTIDE SEQUENCE [LARGE SCALE GENOMIC DNA]</scope>
    <source>
        <strain evidence="3">Uno11</strain>
    </source>
</reference>
<evidence type="ECO:0000313" key="3">
    <source>
        <dbReference type="Proteomes" id="UP000287188"/>
    </source>
</evidence>
<dbReference type="RefSeq" id="WP_126551249.1">
    <property type="nucleotide sequence ID" value="NZ_BIFS01000001.1"/>
</dbReference>